<sequence>MEMLGSQRGPRLELWQEFDMIAGTSTGGLIALMLGRLRMSVADCIQAYKNLSREIFVPSQRNANFAGKSMDFLKARGRFRSEPLEECVKAMLRARDLSEEELLMDHGADSPAVFVCAVEGINSGAVVIRSYKSEEFDDLYGKCRIWEAARATPAASTFFDPIQIGGRMYVDGALKHNNPIEKVDEESTALERVAPPGPDVTGDFKSLVDALKKIVTETDDTSNAFRKRNRDMINADRLFRFNVFHGLADAGLAEHEAVNKAEAHTGTYLKRFDTARDVERCANALKETGQRLGYIAGGGW</sequence>
<feature type="short sequence motif" description="GXSXG" evidence="4">
    <location>
        <begin position="23"/>
        <end position="27"/>
    </location>
</feature>
<feature type="active site" description="Nucleophile" evidence="4">
    <location>
        <position position="25"/>
    </location>
</feature>
<dbReference type="HOGENOM" id="CLU_000288_144_2_1"/>
<dbReference type="InterPro" id="IPR002641">
    <property type="entry name" value="PNPLA_dom"/>
</dbReference>
<gene>
    <name evidence="6" type="ORF">Z518_09547</name>
</gene>
<feature type="short sequence motif" description="DGA/G" evidence="4">
    <location>
        <begin position="171"/>
        <end position="173"/>
    </location>
</feature>
<evidence type="ECO:0000256" key="1">
    <source>
        <dbReference type="ARBA" id="ARBA00022801"/>
    </source>
</evidence>
<evidence type="ECO:0000259" key="5">
    <source>
        <dbReference type="PROSITE" id="PS51635"/>
    </source>
</evidence>
<evidence type="ECO:0000256" key="3">
    <source>
        <dbReference type="ARBA" id="ARBA00023098"/>
    </source>
</evidence>
<dbReference type="Pfam" id="PF01734">
    <property type="entry name" value="Patatin"/>
    <property type="match status" value="1"/>
</dbReference>
<dbReference type="PANTHER" id="PTHR24185:SF1">
    <property type="entry name" value="CALCIUM-INDEPENDENT PHOSPHOLIPASE A2-GAMMA"/>
    <property type="match status" value="1"/>
</dbReference>
<dbReference type="Proteomes" id="UP000053617">
    <property type="component" value="Unassembled WGS sequence"/>
</dbReference>
<dbReference type="InterPro" id="IPR016035">
    <property type="entry name" value="Acyl_Trfase/lysoPLipase"/>
</dbReference>
<organism evidence="6 7">
    <name type="scientific">Rhinocladiella mackenziei CBS 650.93</name>
    <dbReference type="NCBI Taxonomy" id="1442369"/>
    <lineage>
        <taxon>Eukaryota</taxon>
        <taxon>Fungi</taxon>
        <taxon>Dikarya</taxon>
        <taxon>Ascomycota</taxon>
        <taxon>Pezizomycotina</taxon>
        <taxon>Eurotiomycetes</taxon>
        <taxon>Chaetothyriomycetidae</taxon>
        <taxon>Chaetothyriales</taxon>
        <taxon>Herpotrichiellaceae</taxon>
        <taxon>Rhinocladiella</taxon>
    </lineage>
</organism>
<dbReference type="EMBL" id="KN847481">
    <property type="protein sequence ID" value="KIX01820.1"/>
    <property type="molecule type" value="Genomic_DNA"/>
</dbReference>
<feature type="domain" description="PNPLA" evidence="5">
    <location>
        <begin position="1"/>
        <end position="184"/>
    </location>
</feature>
<name>A0A0D2IYW1_9EURO</name>
<keyword evidence="3 4" id="KW-0443">Lipid metabolism</keyword>
<accession>A0A0D2IYW1</accession>
<dbReference type="VEuPathDB" id="FungiDB:Z518_09547"/>
<dbReference type="RefSeq" id="XP_013268956.1">
    <property type="nucleotide sequence ID" value="XM_013413502.1"/>
</dbReference>
<dbReference type="Gene3D" id="3.40.1090.10">
    <property type="entry name" value="Cytosolic phospholipase A2 catalytic domain"/>
    <property type="match status" value="1"/>
</dbReference>
<evidence type="ECO:0000313" key="7">
    <source>
        <dbReference type="Proteomes" id="UP000053617"/>
    </source>
</evidence>
<dbReference type="STRING" id="1442369.A0A0D2IYW1"/>
<dbReference type="GO" id="GO:0016042">
    <property type="term" value="P:lipid catabolic process"/>
    <property type="evidence" value="ECO:0007669"/>
    <property type="project" value="UniProtKB-UniRule"/>
</dbReference>
<dbReference type="AlphaFoldDB" id="A0A0D2IYW1"/>
<evidence type="ECO:0000313" key="6">
    <source>
        <dbReference type="EMBL" id="KIX01820.1"/>
    </source>
</evidence>
<keyword evidence="1 4" id="KW-0378">Hydrolase</keyword>
<dbReference type="OrthoDB" id="4161490at2759"/>
<keyword evidence="7" id="KW-1185">Reference proteome</keyword>
<keyword evidence="2 4" id="KW-0442">Lipid degradation</keyword>
<dbReference type="GeneID" id="25297618"/>
<feature type="active site" description="Proton acceptor" evidence="4">
    <location>
        <position position="171"/>
    </location>
</feature>
<dbReference type="PANTHER" id="PTHR24185">
    <property type="entry name" value="CALCIUM-INDEPENDENT PHOSPHOLIPASE A2-GAMMA"/>
    <property type="match status" value="1"/>
</dbReference>
<reference evidence="6 7" key="1">
    <citation type="submission" date="2015-01" db="EMBL/GenBank/DDBJ databases">
        <title>The Genome Sequence of Rhinocladiella mackenzie CBS 650.93.</title>
        <authorList>
            <consortium name="The Broad Institute Genomics Platform"/>
            <person name="Cuomo C."/>
            <person name="de Hoog S."/>
            <person name="Gorbushina A."/>
            <person name="Stielow B."/>
            <person name="Teixiera M."/>
            <person name="Abouelleil A."/>
            <person name="Chapman S.B."/>
            <person name="Priest M."/>
            <person name="Young S.K."/>
            <person name="Wortman J."/>
            <person name="Nusbaum C."/>
            <person name="Birren B."/>
        </authorList>
    </citation>
    <scope>NUCLEOTIDE SEQUENCE [LARGE SCALE GENOMIC DNA]</scope>
    <source>
        <strain evidence="6 7">CBS 650.93</strain>
    </source>
</reference>
<evidence type="ECO:0000256" key="2">
    <source>
        <dbReference type="ARBA" id="ARBA00022963"/>
    </source>
</evidence>
<comment type="caution">
    <text evidence="4">Lacks conserved residue(s) required for the propagation of feature annotation.</text>
</comment>
<dbReference type="GO" id="GO:0016020">
    <property type="term" value="C:membrane"/>
    <property type="evidence" value="ECO:0007669"/>
    <property type="project" value="TreeGrafter"/>
</dbReference>
<dbReference type="GO" id="GO:0047499">
    <property type="term" value="F:calcium-independent phospholipase A2 activity"/>
    <property type="evidence" value="ECO:0007669"/>
    <property type="project" value="TreeGrafter"/>
</dbReference>
<proteinExistence type="predicted"/>
<evidence type="ECO:0000256" key="4">
    <source>
        <dbReference type="PROSITE-ProRule" id="PRU01161"/>
    </source>
</evidence>
<dbReference type="PROSITE" id="PS51635">
    <property type="entry name" value="PNPLA"/>
    <property type="match status" value="1"/>
</dbReference>
<dbReference type="GO" id="GO:0046486">
    <property type="term" value="P:glycerolipid metabolic process"/>
    <property type="evidence" value="ECO:0007669"/>
    <property type="project" value="UniProtKB-ARBA"/>
</dbReference>
<protein>
    <recommendedName>
        <fullName evidence="5">PNPLA domain-containing protein</fullName>
    </recommendedName>
</protein>
<dbReference type="GO" id="GO:0019369">
    <property type="term" value="P:arachidonate metabolic process"/>
    <property type="evidence" value="ECO:0007669"/>
    <property type="project" value="TreeGrafter"/>
</dbReference>
<dbReference type="SUPFAM" id="SSF52151">
    <property type="entry name" value="FabD/lysophospholipase-like"/>
    <property type="match status" value="1"/>
</dbReference>